<accession>A0A2S9GVU3</accession>
<dbReference type="RefSeq" id="WP_105533151.1">
    <property type="nucleotide sequence ID" value="NZ_PUGF01000018.1"/>
</dbReference>
<organism evidence="1 2">
    <name type="scientific">Solimicrobium silvestre</name>
    <dbReference type="NCBI Taxonomy" id="2099400"/>
    <lineage>
        <taxon>Bacteria</taxon>
        <taxon>Pseudomonadati</taxon>
        <taxon>Pseudomonadota</taxon>
        <taxon>Betaproteobacteria</taxon>
        <taxon>Burkholderiales</taxon>
        <taxon>Oxalobacteraceae</taxon>
        <taxon>Solimicrobium</taxon>
    </lineage>
</organism>
<evidence type="ECO:0000313" key="2">
    <source>
        <dbReference type="Proteomes" id="UP000237839"/>
    </source>
</evidence>
<dbReference type="Proteomes" id="UP000237839">
    <property type="component" value="Unassembled WGS sequence"/>
</dbReference>
<gene>
    <name evidence="1" type="ORF">S2091_3401</name>
</gene>
<keyword evidence="2" id="KW-1185">Reference proteome</keyword>
<evidence type="ECO:0000313" key="1">
    <source>
        <dbReference type="EMBL" id="PRC91845.1"/>
    </source>
</evidence>
<comment type="caution">
    <text evidence="1">The sequence shown here is derived from an EMBL/GenBank/DDBJ whole genome shotgun (WGS) entry which is preliminary data.</text>
</comment>
<protein>
    <submittedName>
        <fullName evidence="1">Uncharacterized protein</fullName>
    </submittedName>
</protein>
<dbReference type="AlphaFoldDB" id="A0A2S9GVU3"/>
<sequence>MQIENNVFLNFPNQYATQGFSALSKSLNSQVQNAITPTSSTIVTLSSAATANSNSNDNANDVTLPPIQQQIINQLNNSSPSWAMQTVQDVATNPDSELVNISHATFGPNGIQGVVYTNNGEPVTSQSSAQFATLAQQVLTQKTAIFEQGKAEGLSAGQIYTKIQDYMATQPQWYLQQMDWNGSTAQT</sequence>
<reference evidence="1 2" key="1">
    <citation type="submission" date="2018-02" db="EMBL/GenBank/DDBJ databases">
        <title>Solimicrobium silvestre gen. nov., sp. nov., isolated from alpine forest soil.</title>
        <authorList>
            <person name="Margesin R."/>
            <person name="Albuquerque L."/>
            <person name="Zhang D.-C."/>
            <person name="Froufe H.J.C."/>
            <person name="Severino R."/>
            <person name="Roxo I."/>
            <person name="Egas C."/>
            <person name="Da Costa M.S."/>
        </authorList>
    </citation>
    <scope>NUCLEOTIDE SEQUENCE [LARGE SCALE GENOMIC DNA]</scope>
    <source>
        <strain evidence="1 2">S20-91</strain>
    </source>
</reference>
<dbReference type="EMBL" id="PUGF01000018">
    <property type="protein sequence ID" value="PRC91845.1"/>
    <property type="molecule type" value="Genomic_DNA"/>
</dbReference>
<proteinExistence type="predicted"/>
<name>A0A2S9GVU3_9BURK</name>